<evidence type="ECO:0008006" key="6">
    <source>
        <dbReference type="Google" id="ProtNLM"/>
    </source>
</evidence>
<dbReference type="KEGG" id="apak:AP3564_03120"/>
<keyword evidence="1" id="KW-0472">Membrane</keyword>
<dbReference type="AlphaFoldDB" id="A0A165YGL3"/>
<accession>A0A165YGL3</accession>
<keyword evidence="4" id="KW-1185">Reference proteome</keyword>
<keyword evidence="1" id="KW-0812">Transmembrane</keyword>
<evidence type="ECO:0000256" key="1">
    <source>
        <dbReference type="SAM" id="Phobius"/>
    </source>
</evidence>
<dbReference type="Proteomes" id="UP000076476">
    <property type="component" value="Unassembled WGS sequence"/>
</dbReference>
<feature type="transmembrane region" description="Helical" evidence="1">
    <location>
        <begin position="6"/>
        <end position="26"/>
    </location>
</feature>
<organism evidence="3 4">
    <name type="scientific">Aeribacillus pallidus</name>
    <dbReference type="NCBI Taxonomy" id="33936"/>
    <lineage>
        <taxon>Bacteria</taxon>
        <taxon>Bacillati</taxon>
        <taxon>Bacillota</taxon>
        <taxon>Bacilli</taxon>
        <taxon>Bacillales</taxon>
        <taxon>Bacillaceae</taxon>
        <taxon>Aeribacillus</taxon>
    </lineage>
</organism>
<dbReference type="STRING" id="33936.AZI98_05680"/>
<reference evidence="2 5" key="2">
    <citation type="submission" date="2016-10" db="EMBL/GenBank/DDBJ databases">
        <title>The whole genome sequencing and assembly of Aeribacillus pallidus KCTC3564 strain.</title>
        <authorList>
            <person name="Lee Y.-J."/>
            <person name="Park M.-K."/>
            <person name="Yi H."/>
            <person name="Bahn Y.-S."/>
            <person name="Kim J.F."/>
            <person name="Lee D.-W."/>
        </authorList>
    </citation>
    <scope>NUCLEOTIDE SEQUENCE [LARGE SCALE GENOMIC DNA]</scope>
    <source>
        <strain evidence="2 5">KCTC3564</strain>
    </source>
</reference>
<dbReference type="Proteomes" id="UP000214606">
    <property type="component" value="Chromosome"/>
</dbReference>
<name>A0A165YGL3_9BACI</name>
<evidence type="ECO:0000313" key="5">
    <source>
        <dbReference type="Proteomes" id="UP000214606"/>
    </source>
</evidence>
<dbReference type="EMBL" id="CP017703">
    <property type="protein sequence ID" value="ASS89381.1"/>
    <property type="molecule type" value="Genomic_DNA"/>
</dbReference>
<evidence type="ECO:0000313" key="3">
    <source>
        <dbReference type="EMBL" id="KZN97055.1"/>
    </source>
</evidence>
<reference evidence="3 4" key="1">
    <citation type="submission" date="2016-04" db="EMBL/GenBank/DDBJ databases">
        <title>Draft genome sequence of Aeribacillus pallidus 8m3 from petroleum reservoir.</title>
        <authorList>
            <person name="Poltaraus A.B."/>
            <person name="Nazina T.N."/>
            <person name="Tourova T.P."/>
            <person name="Malakho S.M."/>
            <person name="Korshunova A.V."/>
            <person name="Sokolova D.S."/>
        </authorList>
    </citation>
    <scope>NUCLEOTIDE SEQUENCE [LARGE SCALE GENOMIC DNA]</scope>
    <source>
        <strain evidence="3 4">8m3</strain>
    </source>
</reference>
<sequence length="121" mass="13437">MSKGKSFLYGFFVGGVVAGAAALITAQARNGNVLKKTRCNLHKLENIFGDLKSDGKSLKKQIAQSAKEGLQIAKEVAADVNRSIQAWQMEIDPNKKNLELHVKEIKDKLTELEDQIKKERN</sequence>
<gene>
    <name evidence="2" type="ORF">AP3564_03120</name>
    <name evidence="3" type="ORF">AZI98_05680</name>
</gene>
<dbReference type="OrthoDB" id="2692215at2"/>
<keyword evidence="1" id="KW-1133">Transmembrane helix</keyword>
<evidence type="ECO:0000313" key="2">
    <source>
        <dbReference type="EMBL" id="ASS89381.1"/>
    </source>
</evidence>
<proteinExistence type="predicted"/>
<protein>
    <recommendedName>
        <fullName evidence="6">General stress protein</fullName>
    </recommendedName>
</protein>
<evidence type="ECO:0000313" key="4">
    <source>
        <dbReference type="Proteomes" id="UP000076476"/>
    </source>
</evidence>
<dbReference type="RefSeq" id="WP_063387312.1">
    <property type="nucleotide sequence ID" value="NZ_CP017703.1"/>
</dbReference>
<dbReference type="EMBL" id="LWBR01000013">
    <property type="protein sequence ID" value="KZN97055.1"/>
    <property type="molecule type" value="Genomic_DNA"/>
</dbReference>